<dbReference type="Pfam" id="PF19010">
    <property type="entry name" value="DUF5739"/>
    <property type="match status" value="1"/>
</dbReference>
<evidence type="ECO:0000313" key="4">
    <source>
        <dbReference type="WBParaSite" id="SMRG1_72780.1"/>
    </source>
</evidence>
<evidence type="ECO:0000313" key="3">
    <source>
        <dbReference type="Proteomes" id="UP000050790"/>
    </source>
</evidence>
<organism evidence="3 4">
    <name type="scientific">Schistosoma margrebowiei</name>
    <dbReference type="NCBI Taxonomy" id="48269"/>
    <lineage>
        <taxon>Eukaryota</taxon>
        <taxon>Metazoa</taxon>
        <taxon>Spiralia</taxon>
        <taxon>Lophotrochozoa</taxon>
        <taxon>Platyhelminthes</taxon>
        <taxon>Trematoda</taxon>
        <taxon>Digenea</taxon>
        <taxon>Strigeidida</taxon>
        <taxon>Schistosomatoidea</taxon>
        <taxon>Schistosomatidae</taxon>
        <taxon>Schistosoma</taxon>
    </lineage>
</organism>
<dbReference type="InterPro" id="IPR043800">
    <property type="entry name" value="DUF5739"/>
</dbReference>
<feature type="transmembrane region" description="Helical" evidence="1">
    <location>
        <begin position="21"/>
        <end position="38"/>
    </location>
</feature>
<feature type="domain" description="DUF5739" evidence="2">
    <location>
        <begin position="300"/>
        <end position="395"/>
    </location>
</feature>
<reference evidence="4" key="1">
    <citation type="submission" date="2023-11" db="UniProtKB">
        <authorList>
            <consortium name="WormBaseParasite"/>
        </authorList>
    </citation>
    <scope>IDENTIFICATION</scope>
</reference>
<evidence type="ECO:0000256" key="1">
    <source>
        <dbReference type="SAM" id="Phobius"/>
    </source>
</evidence>
<dbReference type="WBParaSite" id="SMRG1_72780.1">
    <property type="protein sequence ID" value="SMRG1_72780.1"/>
    <property type="gene ID" value="SMRG1_72780"/>
</dbReference>
<keyword evidence="1" id="KW-0812">Transmembrane</keyword>
<dbReference type="AlphaFoldDB" id="A0AA85AC44"/>
<keyword evidence="1" id="KW-1133">Transmembrane helix</keyword>
<evidence type="ECO:0000259" key="2">
    <source>
        <dbReference type="Pfam" id="PF19010"/>
    </source>
</evidence>
<sequence length="468" mass="56193">MIHYHNLIYIYQNSQPNRYSLCNYYLIWYFILSYIFAIPSHKMHSEITVSLPDTYMLHINKNNKYYLNDYHIINFKHLNKQNTNLSLNNQIKDVMDNSNLTRIKEHNLHKQYYRQQSYQPTEAIHFQSGSYFMNNPLQVSSQNQYLPELEQYYPNVWFQQRKHLTTSKYRSDLWTTLHVENCYEVKPAPDLLSQEEIHWYERNLSNHNNKKRFSRQSERKYKSYYKKLPGLKSQWLLSKRNWIKSPKKFTWLTREQNKNYSLLRSKRSVHENEIIANEKLKISSNTVVTNQNFRNKSALNHHSTNNIVAVITVHKIAIRPSVLILKQGNVQARIQYVMQLHKELTEQYRLILEVRINPEFPPLYIGVIQNVCDYWPANVPQSKCSLKRPRFYQKNTMCFCNMPPGIYRQRVKLNLNNILDELELPRFLVNFLFSDKKLDVHITIKLEMENKDLVGCMKVKLPLQFISA</sequence>
<proteinExistence type="predicted"/>
<dbReference type="Proteomes" id="UP000050790">
    <property type="component" value="Unassembled WGS sequence"/>
</dbReference>
<keyword evidence="1" id="KW-0472">Membrane</keyword>
<name>A0AA85AC44_9TREM</name>
<protein>
    <recommendedName>
        <fullName evidence="2">DUF5739 domain-containing protein</fullName>
    </recommendedName>
</protein>
<accession>A0AA85AC44</accession>